<protein>
    <submittedName>
        <fullName evidence="2">Uncharacterized protein</fullName>
    </submittedName>
</protein>
<reference evidence="2" key="1">
    <citation type="submission" date="2018-02" db="EMBL/GenBank/DDBJ databases">
        <authorList>
            <person name="Cohen D.B."/>
            <person name="Kent A.D."/>
        </authorList>
    </citation>
    <scope>NUCLEOTIDE SEQUENCE</scope>
</reference>
<feature type="compositionally biased region" description="Basic and acidic residues" evidence="1">
    <location>
        <begin position="55"/>
        <end position="68"/>
    </location>
</feature>
<gene>
    <name evidence="2" type="ORF">FSB_LOCUS6698</name>
</gene>
<organism evidence="2">
    <name type="scientific">Fagus sylvatica</name>
    <name type="common">Beechnut</name>
    <dbReference type="NCBI Taxonomy" id="28930"/>
    <lineage>
        <taxon>Eukaryota</taxon>
        <taxon>Viridiplantae</taxon>
        <taxon>Streptophyta</taxon>
        <taxon>Embryophyta</taxon>
        <taxon>Tracheophyta</taxon>
        <taxon>Spermatophyta</taxon>
        <taxon>Magnoliopsida</taxon>
        <taxon>eudicotyledons</taxon>
        <taxon>Gunneridae</taxon>
        <taxon>Pentapetalae</taxon>
        <taxon>rosids</taxon>
        <taxon>fabids</taxon>
        <taxon>Fagales</taxon>
        <taxon>Fagaceae</taxon>
        <taxon>Fagus</taxon>
    </lineage>
</organism>
<dbReference type="EMBL" id="OIVN01000351">
    <property type="protein sequence ID" value="SPC78816.1"/>
    <property type="molecule type" value="Genomic_DNA"/>
</dbReference>
<evidence type="ECO:0000313" key="2">
    <source>
        <dbReference type="EMBL" id="SPC78816.1"/>
    </source>
</evidence>
<name>A0A2N9EIP6_FAGSY</name>
<feature type="compositionally biased region" description="Basic residues" evidence="1">
    <location>
        <begin position="1"/>
        <end position="11"/>
    </location>
</feature>
<accession>A0A2N9EIP6</accession>
<feature type="compositionally biased region" description="Basic and acidic residues" evidence="1">
    <location>
        <begin position="12"/>
        <end position="26"/>
    </location>
</feature>
<sequence>MQQMKHKKRTQKSSEQKRQIVTEDTRQKRRIVTEDTTPDGRDNCHGRHQTRLSRKTPDGRDDCHGRHQTEEMIVTKDNSRQIQIEIVTRFTKKIHLHNKKQIVQQQGSSWAIGQCIKFRFQSDSGDGDVTGRGSRSGSGLGLIPDGEGAWRHVDLETDRRRKRHQRVKARVIISGGDIFTGDSSLPDESIDGWIKANGAAKRRRRREECATLPETNRARGGACKAF</sequence>
<feature type="region of interest" description="Disordered" evidence="1">
    <location>
        <begin position="1"/>
        <end position="68"/>
    </location>
</feature>
<dbReference type="AlphaFoldDB" id="A0A2N9EIP6"/>
<proteinExistence type="predicted"/>
<evidence type="ECO:0000256" key="1">
    <source>
        <dbReference type="SAM" id="MobiDB-lite"/>
    </source>
</evidence>